<dbReference type="KEGG" id="paln:B0W48_05060"/>
<protein>
    <recommendedName>
        <fullName evidence="4">YgjV family protein</fullName>
    </recommendedName>
</protein>
<feature type="transmembrane region" description="Helical" evidence="1">
    <location>
        <begin position="67"/>
        <end position="86"/>
    </location>
</feature>
<name>A0A1Q2GVS2_9GAMM</name>
<reference evidence="2 3" key="1">
    <citation type="submission" date="2017-02" db="EMBL/GenBank/DDBJ databases">
        <title>Complete genome sequence of the cold-active Pseudoalteromonas aliena strain EH1 isolated from Arctic seawater.</title>
        <authorList>
            <person name="Kim E."/>
            <person name="Heo E."/>
            <person name="Kim H."/>
            <person name="Kim D."/>
        </authorList>
    </citation>
    <scope>NUCLEOTIDE SEQUENCE [LARGE SCALE GENOMIC DNA]</scope>
    <source>
        <strain evidence="2 3">EH1</strain>
    </source>
</reference>
<dbReference type="PIRSF" id="PIRSF011443">
    <property type="entry name" value="YgjV"/>
    <property type="match status" value="1"/>
</dbReference>
<evidence type="ECO:0000313" key="2">
    <source>
        <dbReference type="EMBL" id="AQP99228.1"/>
    </source>
</evidence>
<proteinExistence type="predicted"/>
<feature type="transmembrane region" description="Helical" evidence="1">
    <location>
        <begin position="139"/>
        <end position="158"/>
    </location>
</feature>
<sequence>MFLLAQCLVTIATLLDLASFQFKSRTFILGCLFSSVLLTSAHFFILGHASAGSLMLIAALRYLYCVFARKTWVMLVFMLLSCLAVYFTWHNWLSGLALAATLIQTFASFQKQDLYLRLLMVLGTSFWISHNVFAGSPVAVLMECLFLASNMLGLYRFYTPKKSV</sequence>
<dbReference type="RefSeq" id="WP_077535920.1">
    <property type="nucleotide sequence ID" value="NZ_CP019628.1"/>
</dbReference>
<keyword evidence="1" id="KW-0812">Transmembrane</keyword>
<dbReference type="EMBL" id="CP019628">
    <property type="protein sequence ID" value="AQP99228.1"/>
    <property type="molecule type" value="Genomic_DNA"/>
</dbReference>
<evidence type="ECO:0000313" key="3">
    <source>
        <dbReference type="Proteomes" id="UP000188243"/>
    </source>
</evidence>
<accession>A0A1Q2GVS2</accession>
<organism evidence="2 3">
    <name type="scientific">Pseudoalteromonas aliena</name>
    <dbReference type="NCBI Taxonomy" id="247523"/>
    <lineage>
        <taxon>Bacteria</taxon>
        <taxon>Pseudomonadati</taxon>
        <taxon>Pseudomonadota</taxon>
        <taxon>Gammaproteobacteria</taxon>
        <taxon>Alteromonadales</taxon>
        <taxon>Pseudoalteromonadaceae</taxon>
        <taxon>Pseudoalteromonas</taxon>
    </lineage>
</organism>
<dbReference type="STRING" id="247523.B0W48_05060"/>
<dbReference type="Proteomes" id="UP000188243">
    <property type="component" value="Chromosome"/>
</dbReference>
<evidence type="ECO:0000256" key="1">
    <source>
        <dbReference type="SAM" id="Phobius"/>
    </source>
</evidence>
<dbReference type="AlphaFoldDB" id="A0A1Q2GVS2"/>
<dbReference type="Pfam" id="PF10688">
    <property type="entry name" value="Imp-YgjV"/>
    <property type="match status" value="1"/>
</dbReference>
<keyword evidence="1" id="KW-0472">Membrane</keyword>
<dbReference type="InterPro" id="IPR019629">
    <property type="entry name" value="Uncharacterised_HI1736/YgjV"/>
</dbReference>
<dbReference type="InterPro" id="IPR026267">
    <property type="entry name" value="YgjV"/>
</dbReference>
<keyword evidence="1" id="KW-1133">Transmembrane helix</keyword>
<gene>
    <name evidence="2" type="ORF">B0W48_05060</name>
</gene>
<evidence type="ECO:0008006" key="4">
    <source>
        <dbReference type="Google" id="ProtNLM"/>
    </source>
</evidence>